<dbReference type="InterPro" id="IPR012459">
    <property type="entry name" value="Rrp15"/>
</dbReference>
<dbReference type="GO" id="GO:0030687">
    <property type="term" value="C:preribosome, large subunit precursor"/>
    <property type="evidence" value="ECO:0007669"/>
    <property type="project" value="TreeGrafter"/>
</dbReference>
<evidence type="ECO:0000256" key="2">
    <source>
        <dbReference type="ARBA" id="ARBA00017475"/>
    </source>
</evidence>
<proteinExistence type="inferred from homology"/>
<feature type="region of interest" description="Disordered" evidence="3">
    <location>
        <begin position="143"/>
        <end position="182"/>
    </location>
</feature>
<dbReference type="EnsemblMetazoa" id="XM_014384063.2">
    <property type="protein sequence ID" value="XP_014239549.1"/>
    <property type="gene ID" value="LOC106660979"/>
</dbReference>
<dbReference type="Proteomes" id="UP000494040">
    <property type="component" value="Unassembled WGS sequence"/>
</dbReference>
<keyword evidence="5" id="KW-1185">Reference proteome</keyword>
<dbReference type="OrthoDB" id="20949at2759"/>
<organism evidence="4 5">
    <name type="scientific">Cimex lectularius</name>
    <name type="common">Bed bug</name>
    <name type="synonym">Acanthia lectularia</name>
    <dbReference type="NCBI Taxonomy" id="79782"/>
    <lineage>
        <taxon>Eukaryota</taxon>
        <taxon>Metazoa</taxon>
        <taxon>Ecdysozoa</taxon>
        <taxon>Arthropoda</taxon>
        <taxon>Hexapoda</taxon>
        <taxon>Insecta</taxon>
        <taxon>Pterygota</taxon>
        <taxon>Neoptera</taxon>
        <taxon>Paraneoptera</taxon>
        <taxon>Hemiptera</taxon>
        <taxon>Heteroptera</taxon>
        <taxon>Panheteroptera</taxon>
        <taxon>Cimicomorpha</taxon>
        <taxon>Cimicidae</taxon>
        <taxon>Cimex</taxon>
    </lineage>
</organism>
<dbReference type="OMA" id="FVKQRFY"/>
<dbReference type="PANTHER" id="PTHR13245">
    <property type="entry name" value="RRP15-LIKE PROTEIN"/>
    <property type="match status" value="1"/>
</dbReference>
<comment type="similarity">
    <text evidence="1">Belongs to the RRP15 family.</text>
</comment>
<dbReference type="GO" id="GO:0000460">
    <property type="term" value="P:maturation of 5.8S rRNA"/>
    <property type="evidence" value="ECO:0007669"/>
    <property type="project" value="TreeGrafter"/>
</dbReference>
<sequence length="290" mass="32918">MENACATFQLVTVLYSKHVTVHLQSVLTEGKMVPEEFQLNNKSQSMESKESKVTIDDDSLDESDCMDSDDSDMAPAQVDSPGESQVMENDEADESCMSSEDGKEEGGVSSGWADAMKKILSVKKPPKKKTIVLAKAKRLSMMKLKQEDEEDPNKNATENLTEKKKEWTSRGREKPNVLQKDKEKALAKIATRGIVQLFNAVKDHKKANPNKEEASLTKKRPLADMNKKQFLKMLMGEQKDEIKDEVEVAEDFEMKEEEEDQDANKWEVLKDNFLMSTKLKNWDQTENTSK</sequence>
<dbReference type="AlphaFoldDB" id="A0A8I6TB33"/>
<dbReference type="Pfam" id="PF07890">
    <property type="entry name" value="Rrp15p"/>
    <property type="match status" value="1"/>
</dbReference>
<dbReference type="PANTHER" id="PTHR13245:SF14">
    <property type="entry name" value="RRP15-LIKE PROTEIN"/>
    <property type="match status" value="1"/>
</dbReference>
<dbReference type="GeneID" id="106660979"/>
<reference evidence="4" key="1">
    <citation type="submission" date="2022-01" db="UniProtKB">
        <authorList>
            <consortium name="EnsemblMetazoa"/>
        </authorList>
    </citation>
    <scope>IDENTIFICATION</scope>
</reference>
<accession>A0A8I6TB33</accession>
<dbReference type="RefSeq" id="XP_014239549.1">
    <property type="nucleotide sequence ID" value="XM_014384063.2"/>
</dbReference>
<name>A0A8I6TB33_CIMLE</name>
<evidence type="ECO:0000313" key="5">
    <source>
        <dbReference type="Proteomes" id="UP000494040"/>
    </source>
</evidence>
<dbReference type="KEGG" id="clec:106660979"/>
<feature type="compositionally biased region" description="Basic and acidic residues" evidence="3">
    <location>
        <begin position="160"/>
        <end position="182"/>
    </location>
</feature>
<evidence type="ECO:0000256" key="3">
    <source>
        <dbReference type="SAM" id="MobiDB-lite"/>
    </source>
</evidence>
<feature type="compositionally biased region" description="Acidic residues" evidence="3">
    <location>
        <begin position="56"/>
        <end position="72"/>
    </location>
</feature>
<evidence type="ECO:0000313" key="4">
    <source>
        <dbReference type="EnsemblMetazoa" id="XP_014239549.1"/>
    </source>
</evidence>
<evidence type="ECO:0000256" key="1">
    <source>
        <dbReference type="ARBA" id="ARBA00007462"/>
    </source>
</evidence>
<protein>
    <recommendedName>
        <fullName evidence="2">RRP15-like protein</fullName>
    </recommendedName>
</protein>
<feature type="region of interest" description="Disordered" evidence="3">
    <location>
        <begin position="39"/>
        <end position="111"/>
    </location>
</feature>
<dbReference type="GO" id="GO:0000470">
    <property type="term" value="P:maturation of LSU-rRNA"/>
    <property type="evidence" value="ECO:0007669"/>
    <property type="project" value="TreeGrafter"/>
</dbReference>